<sequence>MLEALGLWSLLITLLLTVAAASPLRQTEPISPSKPYLVTRSPVSAAAFQDDWPTNVVMVGGAETYGMWVPQDGDWHDTSDFSCLDVPAYNIVNCAAVTIDNIGVVSGYGPCTLKGSTGWQATLSGASGSGYTTVGPPQTIVQVQCAADD</sequence>
<protein>
    <submittedName>
        <fullName evidence="2">Uncharacterized protein</fullName>
    </submittedName>
</protein>
<dbReference type="EMBL" id="KB822724">
    <property type="protein sequence ID" value="ETN37179.1"/>
    <property type="molecule type" value="Genomic_DNA"/>
</dbReference>
<dbReference type="eggNOG" id="ENOG502T56D">
    <property type="taxonomic scope" value="Eukaryota"/>
</dbReference>
<dbReference type="VEuPathDB" id="FungiDB:HMPREF1541_08169"/>
<evidence type="ECO:0000313" key="2">
    <source>
        <dbReference type="EMBL" id="ETN37179.1"/>
    </source>
</evidence>
<evidence type="ECO:0000256" key="1">
    <source>
        <dbReference type="SAM" id="SignalP"/>
    </source>
</evidence>
<accession>W2RN56</accession>
<organism evidence="2 3">
    <name type="scientific">Cyphellophora europaea (strain CBS 101466)</name>
    <name type="common">Phialophora europaea</name>
    <dbReference type="NCBI Taxonomy" id="1220924"/>
    <lineage>
        <taxon>Eukaryota</taxon>
        <taxon>Fungi</taxon>
        <taxon>Dikarya</taxon>
        <taxon>Ascomycota</taxon>
        <taxon>Pezizomycotina</taxon>
        <taxon>Eurotiomycetes</taxon>
        <taxon>Chaetothyriomycetidae</taxon>
        <taxon>Chaetothyriales</taxon>
        <taxon>Cyphellophoraceae</taxon>
        <taxon>Cyphellophora</taxon>
    </lineage>
</organism>
<keyword evidence="3" id="KW-1185">Reference proteome</keyword>
<gene>
    <name evidence="2" type="ORF">HMPREF1541_08169</name>
</gene>
<dbReference type="RefSeq" id="XP_008720711.1">
    <property type="nucleotide sequence ID" value="XM_008722489.1"/>
</dbReference>
<keyword evidence="1" id="KW-0732">Signal</keyword>
<dbReference type="Proteomes" id="UP000030752">
    <property type="component" value="Unassembled WGS sequence"/>
</dbReference>
<reference evidence="2 3" key="1">
    <citation type="submission" date="2013-03" db="EMBL/GenBank/DDBJ databases">
        <title>The Genome Sequence of Phialophora europaea CBS 101466.</title>
        <authorList>
            <consortium name="The Broad Institute Genomics Platform"/>
            <person name="Cuomo C."/>
            <person name="de Hoog S."/>
            <person name="Gorbushina A."/>
            <person name="Walker B."/>
            <person name="Young S.K."/>
            <person name="Zeng Q."/>
            <person name="Gargeya S."/>
            <person name="Fitzgerald M."/>
            <person name="Haas B."/>
            <person name="Abouelleil A."/>
            <person name="Allen A.W."/>
            <person name="Alvarado L."/>
            <person name="Arachchi H.M."/>
            <person name="Berlin A.M."/>
            <person name="Chapman S.B."/>
            <person name="Gainer-Dewar J."/>
            <person name="Goldberg J."/>
            <person name="Griggs A."/>
            <person name="Gujja S."/>
            <person name="Hansen M."/>
            <person name="Howarth C."/>
            <person name="Imamovic A."/>
            <person name="Ireland A."/>
            <person name="Larimer J."/>
            <person name="McCowan C."/>
            <person name="Murphy C."/>
            <person name="Pearson M."/>
            <person name="Poon T.W."/>
            <person name="Priest M."/>
            <person name="Roberts A."/>
            <person name="Saif S."/>
            <person name="Shea T."/>
            <person name="Sisk P."/>
            <person name="Sykes S."/>
            <person name="Wortman J."/>
            <person name="Nusbaum C."/>
            <person name="Birren B."/>
        </authorList>
    </citation>
    <scope>NUCLEOTIDE SEQUENCE [LARGE SCALE GENOMIC DNA]</scope>
    <source>
        <strain evidence="2 3">CBS 101466</strain>
    </source>
</reference>
<name>W2RN56_CYPE1</name>
<feature type="chain" id="PRO_5004824904" evidence="1">
    <location>
        <begin position="22"/>
        <end position="149"/>
    </location>
</feature>
<evidence type="ECO:0000313" key="3">
    <source>
        <dbReference type="Proteomes" id="UP000030752"/>
    </source>
</evidence>
<dbReference type="HOGENOM" id="CLU_1767853_0_0_1"/>
<proteinExistence type="predicted"/>
<dbReference type="OrthoDB" id="4137093at2759"/>
<dbReference type="InParanoid" id="W2RN56"/>
<dbReference type="AlphaFoldDB" id="W2RN56"/>
<dbReference type="GeneID" id="19975508"/>
<feature type="signal peptide" evidence="1">
    <location>
        <begin position="1"/>
        <end position="21"/>
    </location>
</feature>